<dbReference type="HAMAP" id="MF_00437">
    <property type="entry name" value="Ycf4"/>
    <property type="match status" value="1"/>
</dbReference>
<dbReference type="NCBIfam" id="NF002712">
    <property type="entry name" value="PRK02542.1"/>
    <property type="match status" value="1"/>
</dbReference>
<keyword evidence="11" id="KW-0150">Chloroplast</keyword>
<comment type="function">
    <text evidence="1 10">Seems to be required for the assembly of the photosystem I complex.</text>
</comment>
<feature type="transmembrane region" description="Helical" evidence="10">
    <location>
        <begin position="20"/>
        <end position="44"/>
    </location>
</feature>
<evidence type="ECO:0000256" key="5">
    <source>
        <dbReference type="ARBA" id="ARBA00022692"/>
    </source>
</evidence>
<evidence type="ECO:0000256" key="6">
    <source>
        <dbReference type="ARBA" id="ARBA00022989"/>
    </source>
</evidence>
<keyword evidence="11" id="KW-0934">Plastid</keyword>
<keyword evidence="8 10" id="KW-0472">Membrane</keyword>
<protein>
    <recommendedName>
        <fullName evidence="3 10">Photosystem I assembly protein Ycf4</fullName>
    </recommendedName>
</protein>
<dbReference type="PANTHER" id="PTHR33288">
    <property type="match status" value="1"/>
</dbReference>
<dbReference type="RefSeq" id="YP_009392035.1">
    <property type="nucleotide sequence ID" value="NC_035261.1"/>
</dbReference>
<keyword evidence="5 10" id="KW-0812">Transmembrane</keyword>
<reference evidence="11" key="1">
    <citation type="journal article" date="2017" name="J. Phycol.">
        <title>Analysis of chloroplast genomes and a supermatrix inform reclassification of the Rhodomelaceae (Rhodophyta).</title>
        <authorList>
            <person name="Diaz-Tapia P."/>
            <person name="Maggs C.A."/>
            <person name="West J.A."/>
            <person name="Verbruggen H."/>
        </authorList>
    </citation>
    <scope>NUCLEOTIDE SEQUENCE</scope>
    <source>
        <strain evidence="11">JH1427</strain>
    </source>
</reference>
<accession>A0A1Z1M3J7</accession>
<evidence type="ECO:0000256" key="2">
    <source>
        <dbReference type="ARBA" id="ARBA00008198"/>
    </source>
</evidence>
<geneLocation type="chloroplast" evidence="11"/>
<evidence type="ECO:0000256" key="10">
    <source>
        <dbReference type="HAMAP-Rule" id="MF_00437"/>
    </source>
</evidence>
<comment type="similarity">
    <text evidence="2 10">Belongs to the Ycf4 family.</text>
</comment>
<dbReference type="Pfam" id="PF02392">
    <property type="entry name" value="Ycf4"/>
    <property type="match status" value="1"/>
</dbReference>
<evidence type="ECO:0000256" key="1">
    <source>
        <dbReference type="ARBA" id="ARBA00002862"/>
    </source>
</evidence>
<sequence>MNQIKINKISGSRRISNYWWATVILIGGFGFSLIGIGSYIKLYLINFSIINSHNITFLPQGAVMTFYGMTGVLISSFLWYTIYFNVGSGYNEFNKETGIVTIFRLGFPGKSRILKLEYNITEISAIKINIKEGLSPRREILLKTKDQREIPLTKVGDPLSIKIIEKQAEEIALFLKIKLEGIK</sequence>
<dbReference type="EMBL" id="MF101413">
    <property type="protein sequence ID" value="ARW60383.1"/>
    <property type="molecule type" value="Genomic_DNA"/>
</dbReference>
<name>A0A1Z1M3J7_9FLOR</name>
<evidence type="ECO:0000256" key="4">
    <source>
        <dbReference type="ARBA" id="ARBA00022531"/>
    </source>
</evidence>
<evidence type="ECO:0000256" key="8">
    <source>
        <dbReference type="ARBA" id="ARBA00023136"/>
    </source>
</evidence>
<dbReference type="GO" id="GO:0009535">
    <property type="term" value="C:chloroplast thylakoid membrane"/>
    <property type="evidence" value="ECO:0007669"/>
    <property type="project" value="UniProtKB-SubCell"/>
</dbReference>
<dbReference type="GeneID" id="33353504"/>
<comment type="subcellular location">
    <subcellularLocation>
        <location evidence="9">Plastid thylakoid membrane</location>
        <topology evidence="9">Multi-pass membrane protein</topology>
    </subcellularLocation>
    <subcellularLocation>
        <location evidence="10">Plastid</location>
        <location evidence="10">Chloroplast thylakoid membrane</location>
        <topology evidence="10">Multi-pass membrane protein</topology>
    </subcellularLocation>
</comment>
<dbReference type="PANTHER" id="PTHR33288:SF4">
    <property type="entry name" value="PHOTOSYSTEM I ASSEMBLY PROTEIN YCF4"/>
    <property type="match status" value="1"/>
</dbReference>
<proteinExistence type="inferred from homology"/>
<evidence type="ECO:0000256" key="7">
    <source>
        <dbReference type="ARBA" id="ARBA00023078"/>
    </source>
</evidence>
<gene>
    <name evidence="10 11" type="primary">ycf4</name>
</gene>
<dbReference type="AlphaFoldDB" id="A0A1Z1M3J7"/>
<keyword evidence="6 10" id="KW-1133">Transmembrane helix</keyword>
<dbReference type="GO" id="GO:0009522">
    <property type="term" value="C:photosystem I"/>
    <property type="evidence" value="ECO:0007669"/>
    <property type="project" value="InterPro"/>
</dbReference>
<organism evidence="11">
    <name type="scientific">Periphykon beckeri</name>
    <dbReference type="NCBI Taxonomy" id="2006982"/>
    <lineage>
        <taxon>Eukaryota</taxon>
        <taxon>Rhodophyta</taxon>
        <taxon>Florideophyceae</taxon>
        <taxon>Rhodymeniophycidae</taxon>
        <taxon>Ceramiales</taxon>
        <taxon>Rhodomelaceae</taxon>
        <taxon>Periphykon</taxon>
    </lineage>
</organism>
<dbReference type="GO" id="GO:0015979">
    <property type="term" value="P:photosynthesis"/>
    <property type="evidence" value="ECO:0007669"/>
    <property type="project" value="UniProtKB-UniRule"/>
</dbReference>
<keyword evidence="7 10" id="KW-0793">Thylakoid</keyword>
<dbReference type="InterPro" id="IPR003359">
    <property type="entry name" value="PSI_Ycf4_assembly"/>
</dbReference>
<evidence type="ECO:0000313" key="11">
    <source>
        <dbReference type="EMBL" id="ARW60383.1"/>
    </source>
</evidence>
<keyword evidence="4 10" id="KW-0602">Photosynthesis</keyword>
<evidence type="ECO:0000256" key="3">
    <source>
        <dbReference type="ARBA" id="ARBA00015395"/>
    </source>
</evidence>
<evidence type="ECO:0000256" key="9">
    <source>
        <dbReference type="ARBA" id="ARBA00046286"/>
    </source>
</evidence>
<feature type="transmembrane region" description="Helical" evidence="10">
    <location>
        <begin position="64"/>
        <end position="86"/>
    </location>
</feature>